<protein>
    <recommendedName>
        <fullName evidence="8">tRNA(Ile)-lysidine synthase</fullName>
        <ecNumber evidence="8">6.3.4.19</ecNumber>
    </recommendedName>
    <alternativeName>
        <fullName evidence="8">tRNA(Ile)-2-lysyl-cytidine synthase</fullName>
    </alternativeName>
    <alternativeName>
        <fullName evidence="8">tRNA(Ile)-lysidine synthetase</fullName>
    </alternativeName>
</protein>
<evidence type="ECO:0000256" key="2">
    <source>
        <dbReference type="ARBA" id="ARBA00022490"/>
    </source>
</evidence>
<dbReference type="Pfam" id="PF09179">
    <property type="entry name" value="TilS"/>
    <property type="match status" value="1"/>
</dbReference>
<evidence type="ECO:0000313" key="10">
    <source>
        <dbReference type="EMBL" id="SFX21995.1"/>
    </source>
</evidence>
<dbReference type="InterPro" id="IPR014729">
    <property type="entry name" value="Rossmann-like_a/b/a_fold"/>
</dbReference>
<dbReference type="SMART" id="SM00977">
    <property type="entry name" value="TilS_C"/>
    <property type="match status" value="1"/>
</dbReference>
<feature type="domain" description="Lysidine-tRNA(Ile) synthetase C-terminal" evidence="9">
    <location>
        <begin position="369"/>
        <end position="432"/>
    </location>
</feature>
<proteinExistence type="inferred from homology"/>
<evidence type="ECO:0000256" key="6">
    <source>
        <dbReference type="ARBA" id="ARBA00022840"/>
    </source>
</evidence>
<evidence type="ECO:0000259" key="9">
    <source>
        <dbReference type="SMART" id="SM00977"/>
    </source>
</evidence>
<dbReference type="GO" id="GO:0005737">
    <property type="term" value="C:cytoplasm"/>
    <property type="evidence" value="ECO:0007669"/>
    <property type="project" value="UniProtKB-SubCell"/>
</dbReference>
<comment type="subcellular location">
    <subcellularLocation>
        <location evidence="1 8">Cytoplasm</location>
    </subcellularLocation>
</comment>
<evidence type="ECO:0000256" key="8">
    <source>
        <dbReference type="HAMAP-Rule" id="MF_01161"/>
    </source>
</evidence>
<evidence type="ECO:0000256" key="5">
    <source>
        <dbReference type="ARBA" id="ARBA00022741"/>
    </source>
</evidence>
<dbReference type="AlphaFoldDB" id="A0A1K1VB94"/>
<dbReference type="STRING" id="1122209.SAMN02745752_00860"/>
<dbReference type="GO" id="GO:0005524">
    <property type="term" value="F:ATP binding"/>
    <property type="evidence" value="ECO:0007669"/>
    <property type="project" value="UniProtKB-UniRule"/>
</dbReference>
<evidence type="ECO:0000256" key="7">
    <source>
        <dbReference type="ARBA" id="ARBA00048539"/>
    </source>
</evidence>
<keyword evidence="5 8" id="KW-0547">Nucleotide-binding</keyword>
<evidence type="ECO:0000256" key="3">
    <source>
        <dbReference type="ARBA" id="ARBA00022598"/>
    </source>
</evidence>
<accession>A0A1K1VB94</accession>
<dbReference type="Pfam" id="PF11734">
    <property type="entry name" value="TilS_C"/>
    <property type="match status" value="1"/>
</dbReference>
<dbReference type="Pfam" id="PF01171">
    <property type="entry name" value="ATP_bind_3"/>
    <property type="match status" value="1"/>
</dbReference>
<sequence>MHALLKHLQQCLPPNAKHLGVAFSGGMDSRVLLELTHQLGQIRPELQIRALHAHHNLSPQADHWASFCTDVCQSLNLPLTLSRLQIRDESGASLENRARKARYRFFEQVLLPGEILLQAHHQNDQVETLLLRLLRGAGTQGLSGMPQQRALGAGRLLRPLLDIPRRELQAFALSLQLQWIEDESNQQTHFDRNFLRLQILPQLQARFPATSNNLLRVTQLAQQSEQLQQELAELDLQTCKADAHSLDLTGLMSFSRHRRINLLRHWLQQHSLPLPGHQYWDELERLCCARNDASPLLGWGEGDCRTEARRFRQRLFIALASHFQPLPTDWQVDWDGQTPLWLPDGRCLSLQLRPETSSLLPDTSHPIKLTVRSRQGGESIKLAQRGQRDVKRLLQELNLPPWQRQQLPFIWHQDQLVAVSDLLVATGWQRQL</sequence>
<dbReference type="InterPro" id="IPR015262">
    <property type="entry name" value="tRNA_Ile_lys_synt_subst-bd"/>
</dbReference>
<dbReference type="SUPFAM" id="SSF52402">
    <property type="entry name" value="Adenine nucleotide alpha hydrolases-like"/>
    <property type="match status" value="1"/>
</dbReference>
<dbReference type="NCBIfam" id="TIGR02433">
    <property type="entry name" value="lysidine_TilS_C"/>
    <property type="match status" value="1"/>
</dbReference>
<dbReference type="GO" id="GO:0032267">
    <property type="term" value="F:tRNA(Ile)-lysidine synthase activity"/>
    <property type="evidence" value="ECO:0007669"/>
    <property type="project" value="UniProtKB-EC"/>
</dbReference>
<dbReference type="InterPro" id="IPR012796">
    <property type="entry name" value="Lysidine-tRNA-synth_C"/>
</dbReference>
<dbReference type="Gene3D" id="1.20.59.20">
    <property type="match status" value="1"/>
</dbReference>
<organism evidence="10 11">
    <name type="scientific">Marinospirillum alkaliphilum DSM 21637</name>
    <dbReference type="NCBI Taxonomy" id="1122209"/>
    <lineage>
        <taxon>Bacteria</taxon>
        <taxon>Pseudomonadati</taxon>
        <taxon>Pseudomonadota</taxon>
        <taxon>Gammaproteobacteria</taxon>
        <taxon>Oceanospirillales</taxon>
        <taxon>Oceanospirillaceae</taxon>
        <taxon>Marinospirillum</taxon>
    </lineage>
</organism>
<feature type="binding site" evidence="8">
    <location>
        <begin position="24"/>
        <end position="29"/>
    </location>
    <ligand>
        <name>ATP</name>
        <dbReference type="ChEBI" id="CHEBI:30616"/>
    </ligand>
</feature>
<comment type="domain">
    <text evidence="8">The N-terminal region contains the highly conserved SGGXDS motif, predicted to be a P-loop motif involved in ATP binding.</text>
</comment>
<dbReference type="SUPFAM" id="SSF82829">
    <property type="entry name" value="MesJ substrate recognition domain-like"/>
    <property type="match status" value="1"/>
</dbReference>
<keyword evidence="2 8" id="KW-0963">Cytoplasm</keyword>
<keyword evidence="4 8" id="KW-0819">tRNA processing</keyword>
<comment type="similarity">
    <text evidence="8">Belongs to the tRNA(Ile)-lysidine synthase family.</text>
</comment>
<dbReference type="RefSeq" id="WP_072325103.1">
    <property type="nucleotide sequence ID" value="NZ_FPJW01000002.1"/>
</dbReference>
<dbReference type="EMBL" id="FPJW01000002">
    <property type="protein sequence ID" value="SFX21995.1"/>
    <property type="molecule type" value="Genomic_DNA"/>
</dbReference>
<dbReference type="PANTHER" id="PTHR43033:SF1">
    <property type="entry name" value="TRNA(ILE)-LYSIDINE SYNTHASE-RELATED"/>
    <property type="match status" value="1"/>
</dbReference>
<dbReference type="NCBIfam" id="TIGR02432">
    <property type="entry name" value="lysidine_TilS_N"/>
    <property type="match status" value="1"/>
</dbReference>
<dbReference type="EC" id="6.3.4.19" evidence="8"/>
<name>A0A1K1VB94_9GAMM</name>
<dbReference type="PANTHER" id="PTHR43033">
    <property type="entry name" value="TRNA(ILE)-LYSIDINE SYNTHASE-RELATED"/>
    <property type="match status" value="1"/>
</dbReference>
<keyword evidence="6 8" id="KW-0067">ATP-binding</keyword>
<dbReference type="InterPro" id="IPR011063">
    <property type="entry name" value="TilS/TtcA_N"/>
</dbReference>
<dbReference type="SUPFAM" id="SSF56037">
    <property type="entry name" value="PheT/TilS domain"/>
    <property type="match status" value="1"/>
</dbReference>
<dbReference type="Proteomes" id="UP000182350">
    <property type="component" value="Unassembled WGS sequence"/>
</dbReference>
<dbReference type="HAMAP" id="MF_01161">
    <property type="entry name" value="tRNA_Ile_lys_synt"/>
    <property type="match status" value="1"/>
</dbReference>
<dbReference type="Gene3D" id="3.40.50.620">
    <property type="entry name" value="HUPs"/>
    <property type="match status" value="1"/>
</dbReference>
<keyword evidence="3 8" id="KW-0436">Ligase</keyword>
<gene>
    <name evidence="8" type="primary">tilS</name>
    <name evidence="10" type="ORF">SAMN02745752_00860</name>
</gene>
<dbReference type="InterPro" id="IPR012795">
    <property type="entry name" value="tRNA_Ile_lys_synt_N"/>
</dbReference>
<evidence type="ECO:0000256" key="4">
    <source>
        <dbReference type="ARBA" id="ARBA00022694"/>
    </source>
</evidence>
<reference evidence="10 11" key="1">
    <citation type="submission" date="2016-11" db="EMBL/GenBank/DDBJ databases">
        <authorList>
            <person name="Jaros S."/>
            <person name="Januszkiewicz K."/>
            <person name="Wedrychowicz H."/>
        </authorList>
    </citation>
    <scope>NUCLEOTIDE SEQUENCE [LARGE SCALE GENOMIC DNA]</scope>
    <source>
        <strain evidence="10 11">DSM 21637</strain>
    </source>
</reference>
<keyword evidence="11" id="KW-1185">Reference proteome</keyword>
<evidence type="ECO:0000313" key="11">
    <source>
        <dbReference type="Proteomes" id="UP000182350"/>
    </source>
</evidence>
<dbReference type="InterPro" id="IPR012094">
    <property type="entry name" value="tRNA_Ile_lys_synt"/>
</dbReference>
<comment type="function">
    <text evidence="8">Ligates lysine onto the cytidine present at position 34 of the AUA codon-specific tRNA(Ile) that contains the anticodon CAU, in an ATP-dependent manner. Cytidine is converted to lysidine, thus changing the amino acid specificity of the tRNA from methionine to isoleucine.</text>
</comment>
<evidence type="ECO:0000256" key="1">
    <source>
        <dbReference type="ARBA" id="ARBA00004496"/>
    </source>
</evidence>
<dbReference type="OrthoDB" id="9807403at2"/>
<dbReference type="CDD" id="cd01992">
    <property type="entry name" value="TilS_N"/>
    <property type="match status" value="1"/>
</dbReference>
<dbReference type="GO" id="GO:0006400">
    <property type="term" value="P:tRNA modification"/>
    <property type="evidence" value="ECO:0007669"/>
    <property type="project" value="UniProtKB-UniRule"/>
</dbReference>
<comment type="catalytic activity">
    <reaction evidence="7 8">
        <text>cytidine(34) in tRNA(Ile2) + L-lysine + ATP = lysidine(34) in tRNA(Ile2) + AMP + diphosphate + H(+)</text>
        <dbReference type="Rhea" id="RHEA:43744"/>
        <dbReference type="Rhea" id="RHEA-COMP:10625"/>
        <dbReference type="Rhea" id="RHEA-COMP:10670"/>
        <dbReference type="ChEBI" id="CHEBI:15378"/>
        <dbReference type="ChEBI" id="CHEBI:30616"/>
        <dbReference type="ChEBI" id="CHEBI:32551"/>
        <dbReference type="ChEBI" id="CHEBI:33019"/>
        <dbReference type="ChEBI" id="CHEBI:82748"/>
        <dbReference type="ChEBI" id="CHEBI:83665"/>
        <dbReference type="ChEBI" id="CHEBI:456215"/>
        <dbReference type="EC" id="6.3.4.19"/>
    </reaction>
</comment>